<organism evidence="1 2">
    <name type="scientific">Flavobacterium psychrotolerans</name>
    <dbReference type="NCBI Taxonomy" id="2169410"/>
    <lineage>
        <taxon>Bacteria</taxon>
        <taxon>Pseudomonadati</taxon>
        <taxon>Bacteroidota</taxon>
        <taxon>Flavobacteriia</taxon>
        <taxon>Flavobacteriales</taxon>
        <taxon>Flavobacteriaceae</taxon>
        <taxon>Flavobacterium</taxon>
    </lineage>
</organism>
<comment type="caution">
    <text evidence="1">The sequence shown here is derived from an EMBL/GenBank/DDBJ whole genome shotgun (WGS) entry which is preliminary data.</text>
</comment>
<evidence type="ECO:0000313" key="2">
    <source>
        <dbReference type="Proteomes" id="UP000245449"/>
    </source>
</evidence>
<sequence length="200" mass="23152">MGLSFHYKGALKNPLSLKKMIEEVTDIAKANHWGYHVFEEAIPNDAFTVNSFNDSIYGIFFSPPNCETVYLTFLSNGKMCAPYKLEHPAFSENELEDDYLSVKTQFAGPQIHKQLITIFDYLNKLYFENFDLTDEGNYWETKNEQLLEDTFKKYTHLIDGFSSLLENIPMEENESIEAYLIRIAEMANKKNKGNENKNGK</sequence>
<protein>
    <submittedName>
        <fullName evidence="1">Uncharacterized protein</fullName>
    </submittedName>
</protein>
<gene>
    <name evidence="1" type="ORF">DB895_06525</name>
</gene>
<accession>A0A2U1JKG5</accession>
<dbReference type="Proteomes" id="UP000245449">
    <property type="component" value="Unassembled WGS sequence"/>
</dbReference>
<name>A0A2U1JKG5_9FLAO</name>
<proteinExistence type="predicted"/>
<reference evidence="1 2" key="1">
    <citation type="submission" date="2018-04" db="EMBL/GenBank/DDBJ databases">
        <title>Flavobacterium sp. nov., isolated from glacier ice.</title>
        <authorList>
            <person name="Liu Q."/>
            <person name="Xin Y.-H."/>
        </authorList>
    </citation>
    <scope>NUCLEOTIDE SEQUENCE [LARGE SCALE GENOMIC DNA]</scope>
    <source>
        <strain evidence="1 2">RB1R5</strain>
    </source>
</reference>
<dbReference type="EMBL" id="QCZI01000006">
    <property type="protein sequence ID" value="PWA05632.1"/>
    <property type="molecule type" value="Genomic_DNA"/>
</dbReference>
<evidence type="ECO:0000313" key="1">
    <source>
        <dbReference type="EMBL" id="PWA05632.1"/>
    </source>
</evidence>
<keyword evidence="2" id="KW-1185">Reference proteome</keyword>
<dbReference type="AlphaFoldDB" id="A0A2U1JKG5"/>